<evidence type="ECO:0000256" key="5">
    <source>
        <dbReference type="ARBA" id="ARBA00022771"/>
    </source>
</evidence>
<evidence type="ECO:0000256" key="1">
    <source>
        <dbReference type="ARBA" id="ARBA00003767"/>
    </source>
</evidence>
<dbReference type="FunFam" id="3.30.160.60:FF:000706">
    <property type="entry name" value="Zinc finger protein"/>
    <property type="match status" value="1"/>
</dbReference>
<accession>A0AAY5KAV0</accession>
<dbReference type="FunFam" id="3.30.160.60:FF:001465">
    <property type="entry name" value="Zinc finger protein 560"/>
    <property type="match status" value="1"/>
</dbReference>
<evidence type="ECO:0000256" key="3">
    <source>
        <dbReference type="ARBA" id="ARBA00022723"/>
    </source>
</evidence>
<dbReference type="InterPro" id="IPR050636">
    <property type="entry name" value="C2H2-ZF_domain-containing"/>
</dbReference>
<reference evidence="14" key="3">
    <citation type="submission" date="2025-09" db="UniProtKB">
        <authorList>
            <consortium name="Ensembl"/>
        </authorList>
    </citation>
    <scope>IDENTIFICATION</scope>
</reference>
<dbReference type="InterPro" id="IPR013087">
    <property type="entry name" value="Znf_C2H2_type"/>
</dbReference>
<dbReference type="InterPro" id="IPR036236">
    <property type="entry name" value="Znf_C2H2_sf"/>
</dbReference>
<name>A0AAY5KAV0_ESOLU</name>
<feature type="domain" description="C2H2-type" evidence="13">
    <location>
        <begin position="101"/>
        <end position="135"/>
    </location>
</feature>
<feature type="domain" description="C2H2-type" evidence="13">
    <location>
        <begin position="281"/>
        <end position="308"/>
    </location>
</feature>
<keyword evidence="15" id="KW-1185">Reference proteome</keyword>
<keyword evidence="3" id="KW-0479">Metal-binding</keyword>
<evidence type="ECO:0000256" key="4">
    <source>
        <dbReference type="ARBA" id="ARBA00022737"/>
    </source>
</evidence>
<feature type="domain" description="C2H2-type" evidence="13">
    <location>
        <begin position="193"/>
        <end position="220"/>
    </location>
</feature>
<keyword evidence="4" id="KW-0677">Repeat</keyword>
<keyword evidence="9" id="KW-0804">Transcription</keyword>
<proteinExistence type="predicted"/>
<sequence>MRGIFRNCHMKESNVKLCAWGSCNIGYPKHFKVSVLDSALLNTKFSHRSTPPLLQETYVCKDGNSDQLLVTRKSSSASEKPRKQKKNKKAQQPQGSPSTVLYCHDCGKSFDSRTKLNSHRKIQQCRITYDATERPSYVCPDCGKTFGGRRNLSKHRMIHTTEKPHHCSDCDRSFLRLQHLKDHQRTHSGEKPHYCSVCGKGFTKRRLLRTHQRLHDVEGADVEFGIDAETAGEVLTPLGRKRALRVLAGVDYYYCTECGKNYSSSSYLKVHQQAHKGNKPHQCAECKKSFGTSNALKVHLQTHSGEKPYDCSRCGKKFSDLRSQQAHQSTHTGEKPYVCHICGKGFVWQVSLQRHLGSHSSSGVAIVE</sequence>
<keyword evidence="10" id="KW-0539">Nucleus</keyword>
<reference evidence="14" key="2">
    <citation type="submission" date="2025-08" db="UniProtKB">
        <authorList>
            <consortium name="Ensembl"/>
        </authorList>
    </citation>
    <scope>IDENTIFICATION</scope>
</reference>
<feature type="domain" description="C2H2-type" evidence="13">
    <location>
        <begin position="309"/>
        <end position="336"/>
    </location>
</feature>
<evidence type="ECO:0000259" key="13">
    <source>
        <dbReference type="PROSITE" id="PS50157"/>
    </source>
</evidence>
<evidence type="ECO:0000313" key="14">
    <source>
        <dbReference type="Ensembl" id="ENSELUP00000086334.1"/>
    </source>
</evidence>
<feature type="domain" description="C2H2-type" evidence="13">
    <location>
        <begin position="253"/>
        <end position="280"/>
    </location>
</feature>
<evidence type="ECO:0000256" key="2">
    <source>
        <dbReference type="ARBA" id="ARBA00004123"/>
    </source>
</evidence>
<keyword evidence="5 11" id="KW-0863">Zinc-finger</keyword>
<dbReference type="PANTHER" id="PTHR47772:SF13">
    <property type="entry name" value="GASTRULA ZINC FINGER PROTEIN XLCGF49.1-LIKE-RELATED"/>
    <property type="match status" value="1"/>
</dbReference>
<dbReference type="FunFam" id="3.30.160.60:FF:000446">
    <property type="entry name" value="Zinc finger protein"/>
    <property type="match status" value="1"/>
</dbReference>
<dbReference type="PROSITE" id="PS00028">
    <property type="entry name" value="ZINC_FINGER_C2H2_1"/>
    <property type="match status" value="7"/>
</dbReference>
<dbReference type="PROSITE" id="PS50157">
    <property type="entry name" value="ZINC_FINGER_C2H2_2"/>
    <property type="match status" value="8"/>
</dbReference>
<keyword evidence="6" id="KW-0862">Zinc</keyword>
<evidence type="ECO:0000313" key="15">
    <source>
        <dbReference type="Proteomes" id="UP000265140"/>
    </source>
</evidence>
<protein>
    <recommendedName>
        <fullName evidence="13">C2H2-type domain-containing protein</fullName>
    </recommendedName>
</protein>
<dbReference type="GO" id="GO:0000122">
    <property type="term" value="P:negative regulation of transcription by RNA polymerase II"/>
    <property type="evidence" value="ECO:0007669"/>
    <property type="project" value="UniProtKB-ARBA"/>
</dbReference>
<feature type="domain" description="C2H2-type" evidence="13">
    <location>
        <begin position="137"/>
        <end position="164"/>
    </location>
</feature>
<dbReference type="FunFam" id="3.30.160.60:FF:000363">
    <property type="entry name" value="Zinc finger protein 239"/>
    <property type="match status" value="1"/>
</dbReference>
<feature type="region of interest" description="Disordered" evidence="12">
    <location>
        <begin position="72"/>
        <end position="97"/>
    </location>
</feature>
<keyword evidence="8" id="KW-0238">DNA-binding</keyword>
<dbReference type="Ensembl" id="ENSELUT00000103863.1">
    <property type="protein sequence ID" value="ENSELUP00000086334.1"/>
    <property type="gene ID" value="ENSELUG00000013911.3"/>
</dbReference>
<dbReference type="SMART" id="SM00355">
    <property type="entry name" value="ZnF_C2H2"/>
    <property type="match status" value="8"/>
</dbReference>
<dbReference type="GO" id="GO:0008270">
    <property type="term" value="F:zinc ion binding"/>
    <property type="evidence" value="ECO:0007669"/>
    <property type="project" value="UniProtKB-KW"/>
</dbReference>
<evidence type="ECO:0000256" key="10">
    <source>
        <dbReference type="ARBA" id="ARBA00023242"/>
    </source>
</evidence>
<dbReference type="FunFam" id="3.30.160.60:FF:000624">
    <property type="entry name" value="zinc finger protein 697"/>
    <property type="match status" value="2"/>
</dbReference>
<evidence type="ECO:0000256" key="8">
    <source>
        <dbReference type="ARBA" id="ARBA00023125"/>
    </source>
</evidence>
<dbReference type="FunFam" id="3.30.160.60:FF:000688">
    <property type="entry name" value="zinc finger protein 197 isoform X1"/>
    <property type="match status" value="1"/>
</dbReference>
<dbReference type="GO" id="GO:0003677">
    <property type="term" value="F:DNA binding"/>
    <property type="evidence" value="ECO:0007669"/>
    <property type="project" value="UniProtKB-KW"/>
</dbReference>
<dbReference type="Proteomes" id="UP000265140">
    <property type="component" value="Chromosome 9"/>
</dbReference>
<dbReference type="Pfam" id="PF00096">
    <property type="entry name" value="zf-C2H2"/>
    <property type="match status" value="7"/>
</dbReference>
<dbReference type="AlphaFoldDB" id="A0AAY5KAV0"/>
<dbReference type="GO" id="GO:0005634">
    <property type="term" value="C:nucleus"/>
    <property type="evidence" value="ECO:0007669"/>
    <property type="project" value="UniProtKB-SubCell"/>
</dbReference>
<evidence type="ECO:0000256" key="9">
    <source>
        <dbReference type="ARBA" id="ARBA00023163"/>
    </source>
</evidence>
<dbReference type="Gene3D" id="3.30.160.60">
    <property type="entry name" value="Classic Zinc Finger"/>
    <property type="match status" value="7"/>
</dbReference>
<evidence type="ECO:0000256" key="7">
    <source>
        <dbReference type="ARBA" id="ARBA00023015"/>
    </source>
</evidence>
<keyword evidence="7" id="KW-0805">Transcription regulation</keyword>
<organism evidence="14 15">
    <name type="scientific">Esox lucius</name>
    <name type="common">Northern pike</name>
    <dbReference type="NCBI Taxonomy" id="8010"/>
    <lineage>
        <taxon>Eukaryota</taxon>
        <taxon>Metazoa</taxon>
        <taxon>Chordata</taxon>
        <taxon>Craniata</taxon>
        <taxon>Vertebrata</taxon>
        <taxon>Euteleostomi</taxon>
        <taxon>Actinopterygii</taxon>
        <taxon>Neopterygii</taxon>
        <taxon>Teleostei</taxon>
        <taxon>Protacanthopterygii</taxon>
        <taxon>Esociformes</taxon>
        <taxon>Esocidae</taxon>
        <taxon>Esox</taxon>
    </lineage>
</organism>
<feature type="domain" description="C2H2-type" evidence="13">
    <location>
        <begin position="165"/>
        <end position="192"/>
    </location>
</feature>
<dbReference type="GeneTree" id="ENSGT00950000182774"/>
<feature type="domain" description="C2H2-type" evidence="13">
    <location>
        <begin position="337"/>
        <end position="364"/>
    </location>
</feature>
<evidence type="ECO:0000256" key="6">
    <source>
        <dbReference type="ARBA" id="ARBA00022833"/>
    </source>
</evidence>
<evidence type="ECO:0000256" key="11">
    <source>
        <dbReference type="PROSITE-ProRule" id="PRU00042"/>
    </source>
</evidence>
<comment type="subcellular location">
    <subcellularLocation>
        <location evidence="2">Nucleus</location>
    </subcellularLocation>
</comment>
<comment type="function">
    <text evidence="1">May be involved in transcriptional regulation.</text>
</comment>
<dbReference type="PANTHER" id="PTHR47772">
    <property type="entry name" value="ZINC FINGER PROTEIN 200"/>
    <property type="match status" value="1"/>
</dbReference>
<reference evidence="14 15" key="1">
    <citation type="submission" date="2020-02" db="EMBL/GenBank/DDBJ databases">
        <title>Esox lucius (northern pike) genome, fEsoLuc1, primary haplotype.</title>
        <authorList>
            <person name="Myers G."/>
            <person name="Karagic N."/>
            <person name="Meyer A."/>
            <person name="Pippel M."/>
            <person name="Reichard M."/>
            <person name="Winkler S."/>
            <person name="Tracey A."/>
            <person name="Sims Y."/>
            <person name="Howe K."/>
            <person name="Rhie A."/>
            <person name="Formenti G."/>
            <person name="Durbin R."/>
            <person name="Fedrigo O."/>
            <person name="Jarvis E.D."/>
        </authorList>
    </citation>
    <scope>NUCLEOTIDE SEQUENCE [LARGE SCALE GENOMIC DNA]</scope>
</reference>
<dbReference type="SUPFAM" id="SSF57667">
    <property type="entry name" value="beta-beta-alpha zinc fingers"/>
    <property type="match status" value="4"/>
</dbReference>
<evidence type="ECO:0000256" key="12">
    <source>
        <dbReference type="SAM" id="MobiDB-lite"/>
    </source>
</evidence>